<organism evidence="2 3">
    <name type="scientific">Nesterenkonia alkaliphila</name>
    <dbReference type="NCBI Taxonomy" id="1463631"/>
    <lineage>
        <taxon>Bacteria</taxon>
        <taxon>Bacillati</taxon>
        <taxon>Actinomycetota</taxon>
        <taxon>Actinomycetes</taxon>
        <taxon>Micrococcales</taxon>
        <taxon>Micrococcaceae</taxon>
        <taxon>Nesterenkonia</taxon>
    </lineage>
</organism>
<dbReference type="RefSeq" id="WP_157320257.1">
    <property type="nucleotide sequence ID" value="NZ_BMFX01000020.1"/>
</dbReference>
<evidence type="ECO:0000313" key="2">
    <source>
        <dbReference type="EMBL" id="MVT24815.1"/>
    </source>
</evidence>
<feature type="region of interest" description="Disordered" evidence="1">
    <location>
        <begin position="228"/>
        <end position="248"/>
    </location>
</feature>
<name>A0A7K1UEA7_9MICC</name>
<evidence type="ECO:0000256" key="1">
    <source>
        <dbReference type="SAM" id="MobiDB-lite"/>
    </source>
</evidence>
<dbReference type="Proteomes" id="UP000460157">
    <property type="component" value="Unassembled WGS sequence"/>
</dbReference>
<dbReference type="NCBIfam" id="TIGR03089">
    <property type="entry name" value="TIGR03089 family protein"/>
    <property type="match status" value="1"/>
</dbReference>
<keyword evidence="3" id="KW-1185">Reference proteome</keyword>
<gene>
    <name evidence="2" type="ORF">GNZ21_00305</name>
</gene>
<dbReference type="InterPro" id="IPR017523">
    <property type="entry name" value="Rv3268"/>
</dbReference>
<dbReference type="OrthoDB" id="3396763at2"/>
<comment type="caution">
    <text evidence="2">The sequence shown here is derived from an EMBL/GenBank/DDBJ whole genome shotgun (WGS) entry which is preliminary data.</text>
</comment>
<proteinExistence type="predicted"/>
<evidence type="ECO:0008006" key="4">
    <source>
        <dbReference type="Google" id="ProtNLM"/>
    </source>
</evidence>
<accession>A0A7K1UEA7</accession>
<dbReference type="AlphaFoldDB" id="A0A7K1UEA7"/>
<reference evidence="2 3" key="1">
    <citation type="submission" date="2019-12" db="EMBL/GenBank/DDBJ databases">
        <title>Nesterenkonia muleiensis sp. nov., a novel actinobacterium isolated from sap of Populus euphratica.</title>
        <authorList>
            <person name="Wang R."/>
        </authorList>
    </citation>
    <scope>NUCLEOTIDE SEQUENCE [LARGE SCALE GENOMIC DNA]</scope>
    <source>
        <strain evidence="2 3">F10</strain>
    </source>
</reference>
<evidence type="ECO:0000313" key="3">
    <source>
        <dbReference type="Proteomes" id="UP000460157"/>
    </source>
</evidence>
<dbReference type="EMBL" id="WRPM01000004">
    <property type="protein sequence ID" value="MVT24815.1"/>
    <property type="molecule type" value="Genomic_DNA"/>
</dbReference>
<sequence>MCPLTLGNPSGEVPGEFTQLLKFLASRPQPAVVHYAAEGSRVELSGRVLANWATKLIGLFSEEPGLSPGDPVVLDMAVHWKAAAAALAVGAMGAELTLGPAGEEEPALVITDRPGGWVTGTALGQAELAAVSHGMLDSSFAEAGGDPLPAWVVDVSAEVRQQPDQLMVPLPTVPLPPMPEQEAAAAGPLLVTDWQAHSVPQMLGTWAAGGVVVLFDAEPGGEVWQQMRRNEGLSGGPGGAGTTPDETD</sequence>
<protein>
    <recommendedName>
        <fullName evidence="4">TIGR03089 family protein</fullName>
    </recommendedName>
</protein>